<evidence type="ECO:0000259" key="11">
    <source>
        <dbReference type="Pfam" id="PF17941"/>
    </source>
</evidence>
<organism evidence="12 13">
    <name type="scientific">[Ruminococcus] torques</name>
    <dbReference type="NCBI Taxonomy" id="33039"/>
    <lineage>
        <taxon>Bacteria</taxon>
        <taxon>Bacillati</taxon>
        <taxon>Bacillota</taxon>
        <taxon>Clostridia</taxon>
        <taxon>Lachnospirales</taxon>
        <taxon>Lachnospiraceae</taxon>
        <taxon>Mediterraneibacter</taxon>
    </lineage>
</organism>
<dbReference type="NCBIfam" id="NF003921">
    <property type="entry name" value="PRK05443.2-2"/>
    <property type="match status" value="1"/>
</dbReference>
<gene>
    <name evidence="12" type="primary">ppk_1</name>
    <name evidence="6" type="synonym">ppk</name>
    <name evidence="12" type="ORF">ERS852502_00572</name>
</gene>
<comment type="catalytic activity">
    <reaction evidence="6 7">
        <text>[phosphate](n) + ATP = [phosphate](n+1) + ADP</text>
        <dbReference type="Rhea" id="RHEA:19573"/>
        <dbReference type="Rhea" id="RHEA-COMP:9859"/>
        <dbReference type="Rhea" id="RHEA-COMP:14280"/>
        <dbReference type="ChEBI" id="CHEBI:16838"/>
        <dbReference type="ChEBI" id="CHEBI:30616"/>
        <dbReference type="ChEBI" id="CHEBI:456216"/>
        <dbReference type="EC" id="2.7.4.1"/>
    </reaction>
</comment>
<dbReference type="InterPro" id="IPR025198">
    <property type="entry name" value="PPK_N_dom"/>
</dbReference>
<dbReference type="Pfam" id="PF17941">
    <property type="entry name" value="PP_kinase_C_1"/>
    <property type="match status" value="1"/>
</dbReference>
<evidence type="ECO:0000313" key="12">
    <source>
        <dbReference type="EMBL" id="CUQ82703.1"/>
    </source>
</evidence>
<dbReference type="RefSeq" id="WP_055171016.1">
    <property type="nucleotide sequence ID" value="NZ_CZBX01000002.1"/>
</dbReference>
<feature type="binding site" evidence="6">
    <location>
        <position position="46"/>
    </location>
    <ligand>
        <name>ATP</name>
        <dbReference type="ChEBI" id="CHEBI:30616"/>
    </ligand>
</feature>
<dbReference type="SUPFAM" id="SSF140356">
    <property type="entry name" value="PPK N-terminal domain-like"/>
    <property type="match status" value="1"/>
</dbReference>
<evidence type="ECO:0000259" key="8">
    <source>
        <dbReference type="Pfam" id="PF02503"/>
    </source>
</evidence>
<dbReference type="PIRSF" id="PIRSF015589">
    <property type="entry name" value="PP_kinase"/>
    <property type="match status" value="1"/>
</dbReference>
<dbReference type="NCBIfam" id="TIGR03705">
    <property type="entry name" value="poly_P_kin"/>
    <property type="match status" value="1"/>
</dbReference>
<dbReference type="CDD" id="cd09166">
    <property type="entry name" value="PLDc_PPK1_C1_unchar"/>
    <property type="match status" value="1"/>
</dbReference>
<comment type="function">
    <text evidence="6 7">Catalyzes the reversible transfer of the terminal phosphate of ATP to form a long-chain polyphosphate (polyP).</text>
</comment>
<dbReference type="Gene3D" id="3.30.1840.10">
    <property type="entry name" value="Polyphosphate kinase middle domain"/>
    <property type="match status" value="1"/>
</dbReference>
<dbReference type="InterPro" id="IPR024953">
    <property type="entry name" value="PP_kinase_middle"/>
</dbReference>
<dbReference type="Gene3D" id="3.30.870.10">
    <property type="entry name" value="Endonuclease Chain A"/>
    <property type="match status" value="2"/>
</dbReference>
<proteinExistence type="inferred from homology"/>
<evidence type="ECO:0000256" key="5">
    <source>
        <dbReference type="ARBA" id="ARBA00022840"/>
    </source>
</evidence>
<evidence type="ECO:0000256" key="6">
    <source>
        <dbReference type="HAMAP-Rule" id="MF_00347"/>
    </source>
</evidence>
<keyword evidence="5 6" id="KW-0067">ATP-binding</keyword>
<accession>A0A174Z5I9</accession>
<feature type="domain" description="Polyphosphate kinase middle" evidence="8">
    <location>
        <begin position="123"/>
        <end position="299"/>
    </location>
</feature>
<dbReference type="Proteomes" id="UP000078383">
    <property type="component" value="Unassembled WGS sequence"/>
</dbReference>
<dbReference type="GO" id="GO:0005524">
    <property type="term" value="F:ATP binding"/>
    <property type="evidence" value="ECO:0007669"/>
    <property type="project" value="UniProtKB-KW"/>
</dbReference>
<dbReference type="Pfam" id="PF13089">
    <property type="entry name" value="PP_kinase_N"/>
    <property type="match status" value="1"/>
</dbReference>
<comment type="similarity">
    <text evidence="6 7">Belongs to the polyphosphate kinase 1 (PPK1) family.</text>
</comment>
<dbReference type="GO" id="GO:0008976">
    <property type="term" value="F:polyphosphate kinase activity"/>
    <property type="evidence" value="ECO:0007669"/>
    <property type="project" value="UniProtKB-UniRule"/>
</dbReference>
<dbReference type="EC" id="2.7.4.1" evidence="6 7"/>
<evidence type="ECO:0000256" key="3">
    <source>
        <dbReference type="ARBA" id="ARBA00022741"/>
    </source>
</evidence>
<dbReference type="GO" id="GO:0006799">
    <property type="term" value="P:polyphosphate biosynthetic process"/>
    <property type="evidence" value="ECO:0007669"/>
    <property type="project" value="UniProtKB-UniRule"/>
</dbReference>
<dbReference type="InterPro" id="IPR041108">
    <property type="entry name" value="PP_kinase_C_1"/>
</dbReference>
<feature type="domain" description="Polyphosphate kinase N-terminal" evidence="9">
    <location>
        <begin position="9"/>
        <end position="111"/>
    </location>
</feature>
<dbReference type="PANTHER" id="PTHR30218">
    <property type="entry name" value="POLYPHOSPHATE KINASE"/>
    <property type="match status" value="1"/>
</dbReference>
<keyword evidence="1 6" id="KW-0597">Phosphoprotein</keyword>
<keyword evidence="6" id="KW-0479">Metal-binding</keyword>
<evidence type="ECO:0000256" key="1">
    <source>
        <dbReference type="ARBA" id="ARBA00022553"/>
    </source>
</evidence>
<dbReference type="HAMAP" id="MF_00347">
    <property type="entry name" value="Polyphosphate_kinase"/>
    <property type="match status" value="1"/>
</dbReference>
<dbReference type="CDD" id="cd09169">
    <property type="entry name" value="PLDc_PPK1_C2_unchar"/>
    <property type="match status" value="1"/>
</dbReference>
<feature type="binding site" evidence="6">
    <location>
        <position position="466"/>
    </location>
    <ligand>
        <name>ATP</name>
        <dbReference type="ChEBI" id="CHEBI:30616"/>
    </ligand>
</feature>
<dbReference type="InterPro" id="IPR036830">
    <property type="entry name" value="PP_kinase_middle_dom_sf"/>
</dbReference>
<reference evidence="12 13" key="1">
    <citation type="submission" date="2015-09" db="EMBL/GenBank/DDBJ databases">
        <authorList>
            <consortium name="Pathogen Informatics"/>
        </authorList>
    </citation>
    <scope>NUCLEOTIDE SEQUENCE [LARGE SCALE GENOMIC DNA]</scope>
    <source>
        <strain evidence="12 13">2789STDY5834889</strain>
    </source>
</reference>
<comment type="cofactor">
    <cofactor evidence="6">
        <name>Mg(2+)</name>
        <dbReference type="ChEBI" id="CHEBI:18420"/>
    </cofactor>
</comment>
<dbReference type="SUPFAM" id="SSF56024">
    <property type="entry name" value="Phospholipase D/nuclease"/>
    <property type="match status" value="2"/>
</dbReference>
<dbReference type="GO" id="GO:0046872">
    <property type="term" value="F:metal ion binding"/>
    <property type="evidence" value="ECO:0007669"/>
    <property type="project" value="UniProtKB-KW"/>
</dbReference>
<dbReference type="NCBIfam" id="NF003917">
    <property type="entry name" value="PRK05443.1-1"/>
    <property type="match status" value="1"/>
</dbReference>
<dbReference type="Pfam" id="PF13090">
    <property type="entry name" value="PP_kinase_C"/>
    <property type="match status" value="1"/>
</dbReference>
<dbReference type="Pfam" id="PF02503">
    <property type="entry name" value="PP_kinase"/>
    <property type="match status" value="1"/>
</dbReference>
<feature type="binding site" evidence="6">
    <location>
        <position position="587"/>
    </location>
    <ligand>
        <name>ATP</name>
        <dbReference type="ChEBI" id="CHEBI:30616"/>
    </ligand>
</feature>
<dbReference type="PANTHER" id="PTHR30218:SF0">
    <property type="entry name" value="POLYPHOSPHATE KINASE"/>
    <property type="match status" value="1"/>
</dbReference>
<sequence length="708" mass="81497">MREILEETQNRELSWLRFNQRVLEEARDETVPLMERMKFVAIFTSNLDEFFMIRVGSLYDMASADSKKIDQRSGMTAKQQLDAIYRAVSPLYKERDKTYAEIKKQLSPYGVCGLDFKELEQQEKKFVKKYFKEEVMPVLSPQIVDANHPFPHLLSKELYVVANLKQGDKTMLGIIPVPQYISNILYLPGYDIRYIRMEKIILEFIDLVFDQYQISDKNYIRVTRNADVSPDDEAYADSGDFRHVMQETLHKRRRMAVVRLEAANSLSKEMEKYFCEKFNIRPECIFRTKMPMKLDFIFAIADKLPDSKKKTLVDVPFSPQPSSMLAEGKVIPQIKKKDVLLCYPYESMEPFLQLIKEASTDPEVLTIKITIYRLAKKARLVEYLCAAAENGKEVTVLIELRARFDEQNNIDWSERLEEAGCRVLYGFEGYKVHSKICLITYRNRTGIHYITQIGTGNYNEKTAKMYTDYSLMTSRQEIGEDAAVFFQNMSISNLNGVYKHLIVSPTSLKQKVLALMDEEIAKGENGRIIMKMNSVTDMDFIRKVTEASQAGVKIDLIVRGICCILPGIKGKTENLRVTSIVGRYLEHPRLFVFGKGADATVYIGSADMMTRNTEKRVEVACPVYDVEIRKRLFHQLHVMLSDNVKARAMTSDGTYVKKPVEDGASLVNAQETFMREASQTQRPAAANVPKKKKEGFLTTVLKIFRKKQ</sequence>
<protein>
    <recommendedName>
        <fullName evidence="6 7">Polyphosphate kinase</fullName>
        <ecNumber evidence="6 7">2.7.4.1</ecNumber>
    </recommendedName>
    <alternativeName>
        <fullName evidence="6">ATP-polyphosphate phosphotransferase</fullName>
    </alternativeName>
    <alternativeName>
        <fullName evidence="6">Polyphosphoric acid kinase</fullName>
    </alternativeName>
</protein>
<name>A0A174Z5I9_9FIRM</name>
<evidence type="ECO:0000256" key="4">
    <source>
        <dbReference type="ARBA" id="ARBA00022777"/>
    </source>
</evidence>
<dbReference type="Gene3D" id="1.20.58.310">
    <property type="entry name" value="Polyphosphate kinase N-terminal domain"/>
    <property type="match status" value="1"/>
</dbReference>
<comment type="PTM">
    <text evidence="6 7">An intermediate of this reaction is the autophosphorylated ppk in which a phosphate is covalently linked to a histidine residue through a N-P bond.</text>
</comment>
<keyword evidence="6" id="KW-0460">Magnesium</keyword>
<evidence type="ECO:0000256" key="7">
    <source>
        <dbReference type="RuleBase" id="RU003800"/>
    </source>
</evidence>
<feature type="binding site" evidence="6">
    <location>
        <position position="373"/>
    </location>
    <ligand>
        <name>Mg(2+)</name>
        <dbReference type="ChEBI" id="CHEBI:18420"/>
    </ligand>
</feature>
<feature type="domain" description="Polyphosphate kinase C-terminal" evidence="10">
    <location>
        <begin position="501"/>
        <end position="670"/>
    </location>
</feature>
<dbReference type="AlphaFoldDB" id="A0A174Z5I9"/>
<evidence type="ECO:0000259" key="10">
    <source>
        <dbReference type="Pfam" id="PF13090"/>
    </source>
</evidence>
<keyword evidence="4 6" id="KW-0418">Kinase</keyword>
<dbReference type="GO" id="GO:0009358">
    <property type="term" value="C:polyphosphate kinase complex"/>
    <property type="evidence" value="ECO:0007669"/>
    <property type="project" value="InterPro"/>
</dbReference>
<evidence type="ECO:0000259" key="9">
    <source>
        <dbReference type="Pfam" id="PF13089"/>
    </source>
</evidence>
<keyword evidence="2 6" id="KW-0808">Transferase</keyword>
<dbReference type="EMBL" id="CZBX01000002">
    <property type="protein sequence ID" value="CUQ82703.1"/>
    <property type="molecule type" value="Genomic_DNA"/>
</dbReference>
<dbReference type="SUPFAM" id="SSF143724">
    <property type="entry name" value="PHP14-like"/>
    <property type="match status" value="1"/>
</dbReference>
<evidence type="ECO:0000313" key="13">
    <source>
        <dbReference type="Proteomes" id="UP000078383"/>
    </source>
</evidence>
<dbReference type="InterPro" id="IPR036832">
    <property type="entry name" value="PPK_N_dom_sf"/>
</dbReference>
<feature type="binding site" evidence="6">
    <location>
        <position position="403"/>
    </location>
    <ligand>
        <name>Mg(2+)</name>
        <dbReference type="ChEBI" id="CHEBI:18420"/>
    </ligand>
</feature>
<feature type="active site" description="Phosphohistidine intermediate" evidence="6">
    <location>
        <position position="433"/>
    </location>
</feature>
<evidence type="ECO:0000256" key="2">
    <source>
        <dbReference type="ARBA" id="ARBA00022679"/>
    </source>
</evidence>
<dbReference type="InterPro" id="IPR003414">
    <property type="entry name" value="PP_kinase"/>
</dbReference>
<dbReference type="InterPro" id="IPR025200">
    <property type="entry name" value="PPK_C_dom2"/>
</dbReference>
<keyword evidence="3 6" id="KW-0547">Nucleotide-binding</keyword>
<feature type="binding site" evidence="6">
    <location>
        <position position="559"/>
    </location>
    <ligand>
        <name>ATP</name>
        <dbReference type="ChEBI" id="CHEBI:30616"/>
    </ligand>
</feature>
<feature type="domain" description="Polyphosphate kinase C-terminal" evidence="11">
    <location>
        <begin position="330"/>
        <end position="490"/>
    </location>
</feature>
<dbReference type="OrthoDB" id="9761456at2"/>